<evidence type="ECO:0000313" key="4">
    <source>
        <dbReference type="Proteomes" id="UP000604825"/>
    </source>
</evidence>
<comment type="caution">
    <text evidence="3">The sequence shown here is derived from an EMBL/GenBank/DDBJ whole genome shotgun (WGS) entry which is preliminary data.</text>
</comment>
<dbReference type="PRINTS" id="PR00305">
    <property type="entry name" value="1433ZETA"/>
</dbReference>
<dbReference type="SMART" id="SM00101">
    <property type="entry name" value="14_3_3"/>
    <property type="match status" value="1"/>
</dbReference>
<feature type="domain" description="14-3-3" evidence="2">
    <location>
        <begin position="4"/>
        <end position="242"/>
    </location>
</feature>
<sequence>MEEREKLVFLAKLAEQAERYDDMVEFMKNLARMDVDMSAEERHLFSVGFKNTIGAKRASWRIICSHEQKVTTDRQTGVMIDAYKKKVEDELRKVCNEVLSIIAIHCLPLANAGENVVFFYKMNGDYYRYLAEFSTGTEKKADSDQSLMAYQHAMVVASSELSPAHQIRLGLALNLSVFFYEIMNSHERACQVAKQAFDEALTEINSGEGVYKDSTLMMQLLKDNLALWTSELTGGEASKDNDVDMEILLSGCQDPGGLLDRPMVKRSGLGHLGPMEGNDDTKLTLATHPGHGAVGRIQARRRRVGLRQAGRRPPPAFSLIGFLDLDVATGSSHHQPCDNKCELRCAHQGGRNGHEQDDRSLV</sequence>
<dbReference type="Proteomes" id="UP000604825">
    <property type="component" value="Unassembled WGS sequence"/>
</dbReference>
<dbReference type="PANTHER" id="PTHR18860">
    <property type="entry name" value="14-3-3 PROTEIN"/>
    <property type="match status" value="1"/>
</dbReference>
<dbReference type="Gene3D" id="1.20.190.20">
    <property type="entry name" value="14-3-3 domain"/>
    <property type="match status" value="1"/>
</dbReference>
<dbReference type="InterPro" id="IPR023410">
    <property type="entry name" value="14-3-3_domain"/>
</dbReference>
<dbReference type="AlphaFoldDB" id="A0A811Q2L9"/>
<gene>
    <name evidence="3" type="ORF">NCGR_LOCUS36824</name>
</gene>
<accession>A0A811Q2L9</accession>
<evidence type="ECO:0000313" key="3">
    <source>
        <dbReference type="EMBL" id="CAD6253188.1"/>
    </source>
</evidence>
<organism evidence="3 4">
    <name type="scientific">Miscanthus lutarioriparius</name>
    <dbReference type="NCBI Taxonomy" id="422564"/>
    <lineage>
        <taxon>Eukaryota</taxon>
        <taxon>Viridiplantae</taxon>
        <taxon>Streptophyta</taxon>
        <taxon>Embryophyta</taxon>
        <taxon>Tracheophyta</taxon>
        <taxon>Spermatophyta</taxon>
        <taxon>Magnoliopsida</taxon>
        <taxon>Liliopsida</taxon>
        <taxon>Poales</taxon>
        <taxon>Poaceae</taxon>
        <taxon>PACMAD clade</taxon>
        <taxon>Panicoideae</taxon>
        <taxon>Andropogonodae</taxon>
        <taxon>Andropogoneae</taxon>
        <taxon>Saccharinae</taxon>
        <taxon>Miscanthus</taxon>
    </lineage>
</organism>
<evidence type="ECO:0000256" key="1">
    <source>
        <dbReference type="ARBA" id="ARBA00006141"/>
    </source>
</evidence>
<dbReference type="InterPro" id="IPR036815">
    <property type="entry name" value="14-3-3_dom_sf"/>
</dbReference>
<dbReference type="EMBL" id="CAJGYO010000009">
    <property type="protein sequence ID" value="CAD6253188.1"/>
    <property type="molecule type" value="Genomic_DNA"/>
</dbReference>
<dbReference type="InterPro" id="IPR000308">
    <property type="entry name" value="14-3-3"/>
</dbReference>
<proteinExistence type="inferred from homology"/>
<reference evidence="3" key="1">
    <citation type="submission" date="2020-10" db="EMBL/GenBank/DDBJ databases">
        <authorList>
            <person name="Han B."/>
            <person name="Lu T."/>
            <person name="Zhao Q."/>
            <person name="Huang X."/>
            <person name="Zhao Y."/>
        </authorList>
    </citation>
    <scope>NUCLEOTIDE SEQUENCE</scope>
</reference>
<protein>
    <recommendedName>
        <fullName evidence="2">14-3-3 domain-containing protein</fullName>
    </recommendedName>
</protein>
<evidence type="ECO:0000259" key="2">
    <source>
        <dbReference type="SMART" id="SM00101"/>
    </source>
</evidence>
<keyword evidence="4" id="KW-1185">Reference proteome</keyword>
<dbReference type="CDD" id="cd08774">
    <property type="entry name" value="14-3-3"/>
    <property type="match status" value="1"/>
</dbReference>
<comment type="similarity">
    <text evidence="1">Belongs to the 14-3-3 family.</text>
</comment>
<dbReference type="SUPFAM" id="SSF48445">
    <property type="entry name" value="14-3-3 protein"/>
    <property type="match status" value="1"/>
</dbReference>
<dbReference type="OrthoDB" id="10260625at2759"/>
<name>A0A811Q2L9_9POAL</name>
<dbReference type="Pfam" id="PF00244">
    <property type="entry name" value="14-3-3"/>
    <property type="match status" value="1"/>
</dbReference>